<organism evidence="2">
    <name type="scientific">human gut metagenome</name>
    <dbReference type="NCBI Taxonomy" id="408170"/>
    <lineage>
        <taxon>unclassified sequences</taxon>
        <taxon>metagenomes</taxon>
        <taxon>organismal metagenomes</taxon>
    </lineage>
</organism>
<evidence type="ECO:0000313" key="2">
    <source>
        <dbReference type="EMBL" id="EKC58175.1"/>
    </source>
</evidence>
<evidence type="ECO:0000259" key="1">
    <source>
        <dbReference type="Pfam" id="PF04239"/>
    </source>
</evidence>
<dbReference type="EMBL" id="AJWZ01006993">
    <property type="protein sequence ID" value="EKC58175.1"/>
    <property type="molecule type" value="Genomic_DNA"/>
</dbReference>
<dbReference type="InterPro" id="IPR007353">
    <property type="entry name" value="DUF421"/>
</dbReference>
<reference evidence="2" key="1">
    <citation type="journal article" date="2013" name="Environ. Microbiol.">
        <title>Microbiota from the distal guts of lean and obese adolescents exhibit partial functional redundancy besides clear differences in community structure.</title>
        <authorList>
            <person name="Ferrer M."/>
            <person name="Ruiz A."/>
            <person name="Lanza F."/>
            <person name="Haange S.B."/>
            <person name="Oberbach A."/>
            <person name="Till H."/>
            <person name="Bargiela R."/>
            <person name="Campoy C."/>
            <person name="Segura M.T."/>
            <person name="Richter M."/>
            <person name="von Bergen M."/>
            <person name="Seifert J."/>
            <person name="Suarez A."/>
        </authorList>
    </citation>
    <scope>NUCLEOTIDE SEQUENCE</scope>
</reference>
<dbReference type="Gene3D" id="3.30.240.20">
    <property type="entry name" value="bsu07140 like domains"/>
    <property type="match status" value="1"/>
</dbReference>
<accession>K1SWD4</accession>
<dbReference type="AlphaFoldDB" id="K1SWD4"/>
<dbReference type="Pfam" id="PF04239">
    <property type="entry name" value="DUF421"/>
    <property type="match status" value="1"/>
</dbReference>
<dbReference type="InterPro" id="IPR023090">
    <property type="entry name" value="UPF0702_alpha/beta_dom_sf"/>
</dbReference>
<proteinExistence type="predicted"/>
<feature type="non-terminal residue" evidence="2">
    <location>
        <position position="1"/>
    </location>
</feature>
<protein>
    <submittedName>
        <fullName evidence="2">Protein containing DUF421</fullName>
    </submittedName>
</protein>
<gene>
    <name evidence="2" type="ORF">OBE_10146</name>
</gene>
<name>K1SWD4_9ZZZZ</name>
<comment type="caution">
    <text evidence="2">The sequence shown here is derived from an EMBL/GenBank/DDBJ whole genome shotgun (WGS) entry which is preliminary data.</text>
</comment>
<feature type="domain" description="YetF C-terminal" evidence="1">
    <location>
        <begin position="1"/>
        <end position="78"/>
    </location>
</feature>
<sequence length="107" mass="12252">QYAIVETTGKINFYQKSRYRNVENGDVGIQVTNCDPPCLLIKDGEINYPGLRRWNGDEAKLREMIKSMKLDIKDIFLLTDSTDKGIYTVLKSNDKYGTQPICKAEDK</sequence>